<dbReference type="Proteomes" id="UP000185604">
    <property type="component" value="Unassembled WGS sequence"/>
</dbReference>
<protein>
    <submittedName>
        <fullName evidence="1">Uncharacterized protein</fullName>
    </submittedName>
</protein>
<sequence length="46" mass="5589">MVPRKEKPFRPFGLQGVQRQQWAGRLFLAAKADWKHALRHIYMNYF</sequence>
<evidence type="ECO:0000313" key="2">
    <source>
        <dbReference type="Proteomes" id="UP000185604"/>
    </source>
</evidence>
<organism evidence="1 2">
    <name type="scientific">Bacillus paralicheniformis</name>
    <dbReference type="NCBI Taxonomy" id="1648923"/>
    <lineage>
        <taxon>Bacteria</taxon>
        <taxon>Bacillati</taxon>
        <taxon>Bacillota</taxon>
        <taxon>Bacilli</taxon>
        <taxon>Bacillales</taxon>
        <taxon>Bacillaceae</taxon>
        <taxon>Bacillus</taxon>
    </lineage>
</organism>
<reference evidence="1 2" key="1">
    <citation type="journal article" date="2016" name="Front. Microbiol.">
        <title>High-Level Heat Resistance of Spores of Bacillus amyloliquefaciens and Bacillus licheniformis Results from the Presence of a spoVA Operon in a Tn1546 Transposon.</title>
        <authorList>
            <person name="Berendsen E.M."/>
            <person name="Koning R.A."/>
            <person name="Boekhorst J."/>
            <person name="de Jong A."/>
            <person name="Kuipers O.P."/>
            <person name="Wells-Bennik M.H."/>
        </authorList>
    </citation>
    <scope>NUCLEOTIDE SEQUENCE [LARGE SCALE GENOMIC DNA]</scope>
    <source>
        <strain evidence="1 2">B4121</strain>
    </source>
</reference>
<proteinExistence type="predicted"/>
<gene>
    <name evidence="1" type="ORF">B4121_0766</name>
</gene>
<evidence type="ECO:0000313" key="1">
    <source>
        <dbReference type="EMBL" id="OLF96555.1"/>
    </source>
</evidence>
<dbReference type="AlphaFoldDB" id="A0A6N2GWD7"/>
<dbReference type="EMBL" id="LKPO01000004">
    <property type="protein sequence ID" value="OLF96555.1"/>
    <property type="molecule type" value="Genomic_DNA"/>
</dbReference>
<accession>A0A6N2GWD7</accession>
<comment type="caution">
    <text evidence="1">The sequence shown here is derived from an EMBL/GenBank/DDBJ whole genome shotgun (WGS) entry which is preliminary data.</text>
</comment>
<name>A0A6N2GWD7_9BACI</name>